<dbReference type="Pfam" id="PF10249">
    <property type="entry name" value="NDUFB10"/>
    <property type="match status" value="1"/>
</dbReference>
<evidence type="ECO:0000313" key="10">
    <source>
        <dbReference type="EMBL" id="THK33188.1"/>
    </source>
</evidence>
<keyword evidence="11" id="KW-1185">Reference proteome</keyword>
<gene>
    <name evidence="10" type="primary">ND-PDSW</name>
    <name evidence="10" type="ORF">DALL_DALL000392</name>
</gene>
<dbReference type="InterPro" id="IPR039993">
    <property type="entry name" value="NDUFB10"/>
</dbReference>
<keyword evidence="4" id="KW-0813">Transport</keyword>
<name>A0A4E0RN27_9HYME</name>
<keyword evidence="6" id="KW-0999">Mitochondrion inner membrane</keyword>
<dbReference type="EMBL" id="ML159022">
    <property type="protein sequence ID" value="THK33188.1"/>
    <property type="molecule type" value="Genomic_DNA"/>
</dbReference>
<dbReference type="OrthoDB" id="6017729at2759"/>
<evidence type="ECO:0000313" key="11">
    <source>
        <dbReference type="Proteomes" id="UP000297026"/>
    </source>
</evidence>
<dbReference type="AlphaFoldDB" id="A0A4E0RN27"/>
<organism evidence="10 11">
    <name type="scientific">Diachasma alloeum</name>
    <dbReference type="NCBI Taxonomy" id="454923"/>
    <lineage>
        <taxon>Eukaryota</taxon>
        <taxon>Metazoa</taxon>
        <taxon>Ecdysozoa</taxon>
        <taxon>Arthropoda</taxon>
        <taxon>Hexapoda</taxon>
        <taxon>Insecta</taxon>
        <taxon>Pterygota</taxon>
        <taxon>Neoptera</taxon>
        <taxon>Endopterygota</taxon>
        <taxon>Hymenoptera</taxon>
        <taxon>Apocrita</taxon>
        <taxon>Ichneumonoidea</taxon>
        <taxon>Braconidae</taxon>
        <taxon>Opiinae</taxon>
        <taxon>Diachasma</taxon>
    </lineage>
</organism>
<proteinExistence type="inferred from homology"/>
<comment type="similarity">
    <text evidence="2">Belongs to the complex I NDUFB10 subunit family.</text>
</comment>
<dbReference type="Proteomes" id="UP000297026">
    <property type="component" value="Unassembled WGS sequence"/>
</dbReference>
<evidence type="ECO:0000256" key="1">
    <source>
        <dbReference type="ARBA" id="ARBA00004443"/>
    </source>
</evidence>
<dbReference type="GeneID" id="107044216"/>
<comment type="subcellular location">
    <subcellularLocation>
        <location evidence="1">Mitochondrion inner membrane</location>
        <topology evidence="1">Peripheral membrane protein</topology>
        <orientation evidence="1">Matrix side</orientation>
    </subcellularLocation>
</comment>
<evidence type="ECO:0000256" key="9">
    <source>
        <dbReference type="ARBA" id="ARBA00023136"/>
    </source>
</evidence>
<evidence type="ECO:0000256" key="3">
    <source>
        <dbReference type="ARBA" id="ARBA00014109"/>
    </source>
</evidence>
<sequence length="165" mass="19664">MDPRSGLEKFMLSVYETLEAPVVWFREKIVVPNQQHYPWYHRKFKRVPTMDECYTDDLVCQYEANAQYDRDKLVDDEILSILRSRYEDCCMYNPEDREKACDHLYKIYEDAAAEWTAQHADLGPHPNVRDVLMKQKHRLIWERRHGEVGTGMVGDRKKPAEPEDN</sequence>
<keyword evidence="9" id="KW-0472">Membrane</keyword>
<evidence type="ECO:0000256" key="8">
    <source>
        <dbReference type="ARBA" id="ARBA00023128"/>
    </source>
</evidence>
<dbReference type="GO" id="GO:0045271">
    <property type="term" value="C:respiratory chain complex I"/>
    <property type="evidence" value="ECO:0007669"/>
    <property type="project" value="UniProtKB-ARBA"/>
</dbReference>
<keyword evidence="8" id="KW-0496">Mitochondrion</keyword>
<evidence type="ECO:0000256" key="5">
    <source>
        <dbReference type="ARBA" id="ARBA00022660"/>
    </source>
</evidence>
<keyword evidence="7" id="KW-0249">Electron transport</keyword>
<protein>
    <recommendedName>
        <fullName evidence="3">NADH dehydrogenase [ubiquinone] 1 beta subcomplex subunit 10</fullName>
    </recommendedName>
</protein>
<dbReference type="CTD" id="44228"/>
<dbReference type="InterPro" id="IPR019377">
    <property type="entry name" value="NADH_UbQ_OxRdtase_su10"/>
</dbReference>
<dbReference type="GO" id="GO:0005743">
    <property type="term" value="C:mitochondrial inner membrane"/>
    <property type="evidence" value="ECO:0007669"/>
    <property type="project" value="UniProtKB-SubCell"/>
</dbReference>
<evidence type="ECO:0000256" key="7">
    <source>
        <dbReference type="ARBA" id="ARBA00022982"/>
    </source>
</evidence>
<dbReference type="PANTHER" id="PTHR13094:SF1">
    <property type="entry name" value="NADH DEHYDROGENASE [UBIQUINONE] 1 BETA SUBCOMPLEX SUBUNIT 10"/>
    <property type="match status" value="1"/>
</dbReference>
<evidence type="ECO:0000256" key="2">
    <source>
        <dbReference type="ARBA" id="ARBA00008317"/>
    </source>
</evidence>
<reference evidence="10" key="1">
    <citation type="submission" date="2019-02" db="EMBL/GenBank/DDBJ databases">
        <title>Genome of the parasitoid wasp Diachasma alloeum, an emerging model for ecological speciation and transitions to asexual reproduction.</title>
        <authorList>
            <person name="Robertson H.M."/>
            <person name="Walden K.K."/>
            <person name="Tvedte E.S."/>
            <person name="Hood G.R."/>
            <person name="Feder J.L."/>
            <person name="Forbes A.A."/>
            <person name="Logsdon J.M."/>
            <person name="Mcelroy K.E."/>
        </authorList>
    </citation>
    <scope>NUCLEOTIDE SEQUENCE [LARGE SCALE GENOMIC DNA]</scope>
    <source>
        <strain evidence="10">Michigan</strain>
    </source>
</reference>
<evidence type="ECO:0000256" key="4">
    <source>
        <dbReference type="ARBA" id="ARBA00022448"/>
    </source>
</evidence>
<dbReference type="PANTHER" id="PTHR13094">
    <property type="entry name" value="NADH-UBIQUINONE OXIDOREDUCTASE PDSW SUBUNIT"/>
    <property type="match status" value="1"/>
</dbReference>
<accession>A0A4E0RN27</accession>
<dbReference type="KEGG" id="dam:107044216"/>
<evidence type="ECO:0000256" key="6">
    <source>
        <dbReference type="ARBA" id="ARBA00022792"/>
    </source>
</evidence>
<keyword evidence="5" id="KW-0679">Respiratory chain</keyword>